<evidence type="ECO:0000256" key="2">
    <source>
        <dbReference type="ARBA" id="ARBA00022578"/>
    </source>
</evidence>
<dbReference type="GO" id="GO:0046872">
    <property type="term" value="F:metal ion binding"/>
    <property type="evidence" value="ECO:0007669"/>
    <property type="project" value="UniProtKB-KW"/>
</dbReference>
<dbReference type="GeneID" id="84805199"/>
<comment type="similarity">
    <text evidence="1">In the C-terminal section; belongs to the transposase 35 family.</text>
</comment>
<feature type="domain" description="Probable transposase IS891/IS1136/IS1341" evidence="7">
    <location>
        <begin position="162"/>
        <end position="275"/>
    </location>
</feature>
<dbReference type="InterPro" id="IPR010095">
    <property type="entry name" value="Cas12f1-like_TNB"/>
</dbReference>
<dbReference type="InterPro" id="IPR021027">
    <property type="entry name" value="Transposase_put_HTH"/>
</dbReference>
<dbReference type="EMBL" id="AP019829">
    <property type="protein sequence ID" value="BBM43635.1"/>
    <property type="molecule type" value="Genomic_DNA"/>
</dbReference>
<dbReference type="Pfam" id="PF07282">
    <property type="entry name" value="Cas12f1-like_TNB"/>
    <property type="match status" value="1"/>
</dbReference>
<evidence type="ECO:0000259" key="7">
    <source>
        <dbReference type="Pfam" id="PF01385"/>
    </source>
</evidence>
<feature type="domain" description="Cas12f1-like TNB" evidence="8">
    <location>
        <begin position="288"/>
        <end position="355"/>
    </location>
</feature>
<evidence type="ECO:0000256" key="6">
    <source>
        <dbReference type="ARBA" id="ARBA00023172"/>
    </source>
</evidence>
<evidence type="ECO:0000313" key="11">
    <source>
        <dbReference type="Proteomes" id="UP000321943"/>
    </source>
</evidence>
<dbReference type="Pfam" id="PF01385">
    <property type="entry name" value="OrfB_IS605"/>
    <property type="match status" value="1"/>
</dbReference>
<dbReference type="InterPro" id="IPR001959">
    <property type="entry name" value="Transposase"/>
</dbReference>
<dbReference type="NCBIfam" id="NF040570">
    <property type="entry name" value="guided_TnpB"/>
    <property type="match status" value="1"/>
</dbReference>
<accession>A0A7U6LBZ2</accession>
<dbReference type="KEGG" id="lwd:JCM16777_1898"/>
<dbReference type="Pfam" id="PF12323">
    <property type="entry name" value="HTH_OrfB_IS605"/>
    <property type="match status" value="1"/>
</dbReference>
<keyword evidence="6" id="KW-0233">DNA recombination</keyword>
<evidence type="ECO:0000256" key="3">
    <source>
        <dbReference type="ARBA" id="ARBA00022723"/>
    </source>
</evidence>
<keyword evidence="3" id="KW-0479">Metal-binding</keyword>
<protein>
    <submittedName>
        <fullName evidence="10">Putative transposase</fullName>
    </submittedName>
</protein>
<evidence type="ECO:0000256" key="1">
    <source>
        <dbReference type="ARBA" id="ARBA00008761"/>
    </source>
</evidence>
<evidence type="ECO:0000256" key="5">
    <source>
        <dbReference type="ARBA" id="ARBA00023125"/>
    </source>
</evidence>
<dbReference type="GO" id="GO:0032196">
    <property type="term" value="P:transposition"/>
    <property type="evidence" value="ECO:0007669"/>
    <property type="project" value="UniProtKB-KW"/>
</dbReference>
<dbReference type="RefSeq" id="WP_146997864.1">
    <property type="nucleotide sequence ID" value="NZ_AP019829.2"/>
</dbReference>
<proteinExistence type="inferred from homology"/>
<keyword evidence="2" id="KW-0815">Transposition</keyword>
<gene>
    <name evidence="10" type="ORF">JCM16777_1898</name>
</gene>
<dbReference type="GO" id="GO:0006310">
    <property type="term" value="P:DNA recombination"/>
    <property type="evidence" value="ECO:0007669"/>
    <property type="project" value="UniProtKB-KW"/>
</dbReference>
<feature type="domain" description="Transposase putative helix-turn-helix" evidence="9">
    <location>
        <begin position="1"/>
        <end position="48"/>
    </location>
</feature>
<keyword evidence="5" id="KW-0238">DNA-binding</keyword>
<sequence length="365" mass="43323">MKYNLAFKYRIYPNKEQELLINKTFGCVHFIYNMILYIANKIYEETGKNKIVTPASLKSENEFLKEVDSLALSNAQLNVKRSFTNFFQKRAKFPKFKSKKTSVKSYTTNYVNNSIRIEENKYFILPKLKRVKLKYHREILKDYKIKSVTLTNSNGNYYVSVLTEFEKEIQKVASNDKVIGLDFSMSELFFSSENQRVDYPKYFRMLEKKLKKLQKSLSRKVKFSKNWYKQKMKISKLHEYIKNCRRDFLHKLSKKLSEDYNAVVVENLNMKGLSQTLNFGKRVGDNGWGMFLRMLEYKLMFLGKQFLKIDKWFPSPKTCSKCGNVKEKLKLSERSYKCECCGIEIDRDYNASLNIKDIGKLMLEY</sequence>
<dbReference type="GO" id="GO:0003677">
    <property type="term" value="F:DNA binding"/>
    <property type="evidence" value="ECO:0007669"/>
    <property type="project" value="UniProtKB-KW"/>
</dbReference>
<name>A0A7U6LBZ2_9FUSO</name>
<evidence type="ECO:0000259" key="9">
    <source>
        <dbReference type="Pfam" id="PF12323"/>
    </source>
</evidence>
<dbReference type="Proteomes" id="UP000321943">
    <property type="component" value="Chromosome"/>
</dbReference>
<evidence type="ECO:0000313" key="10">
    <source>
        <dbReference type="EMBL" id="BBM43635.1"/>
    </source>
</evidence>
<dbReference type="AlphaFoldDB" id="A0A7U6LBZ2"/>
<evidence type="ECO:0000259" key="8">
    <source>
        <dbReference type="Pfam" id="PF07282"/>
    </source>
</evidence>
<reference evidence="10 11" key="1">
    <citation type="submission" date="2019-07" db="EMBL/GenBank/DDBJ databases">
        <title>Complete Genome Sequence of Leptotrichia wadei Strain JCM16777.</title>
        <authorList>
            <person name="Watanabe S."/>
            <person name="Cui L."/>
        </authorList>
    </citation>
    <scope>NUCLEOTIDE SEQUENCE [LARGE SCALE GENOMIC DNA]</scope>
    <source>
        <strain evidence="10 11">JCM16777</strain>
    </source>
</reference>
<organism evidence="10 11">
    <name type="scientific">Leptotrichia wadei</name>
    <dbReference type="NCBI Taxonomy" id="157687"/>
    <lineage>
        <taxon>Bacteria</taxon>
        <taxon>Fusobacteriati</taxon>
        <taxon>Fusobacteriota</taxon>
        <taxon>Fusobacteriia</taxon>
        <taxon>Fusobacteriales</taxon>
        <taxon>Leptotrichiaceae</taxon>
        <taxon>Leptotrichia</taxon>
    </lineage>
</organism>
<keyword evidence="4" id="KW-0862">Zinc</keyword>
<evidence type="ECO:0000256" key="4">
    <source>
        <dbReference type="ARBA" id="ARBA00022833"/>
    </source>
</evidence>